<dbReference type="OrthoDB" id="9767885at2"/>
<keyword evidence="3" id="KW-0732">Signal</keyword>
<keyword evidence="6" id="KW-1185">Reference proteome</keyword>
<dbReference type="GO" id="GO:0009523">
    <property type="term" value="C:photosystem II"/>
    <property type="evidence" value="ECO:0007669"/>
    <property type="project" value="UniProtKB-KW"/>
</dbReference>
<protein>
    <submittedName>
        <fullName evidence="5">Ycf48-like protein</fullName>
    </submittedName>
</protein>
<dbReference type="InterPro" id="IPR028203">
    <property type="entry name" value="PSII_CF48-like_dom"/>
</dbReference>
<dbReference type="AlphaFoldDB" id="A0A5E4ZCK7"/>
<feature type="signal peptide" evidence="3">
    <location>
        <begin position="1"/>
        <end position="22"/>
    </location>
</feature>
<dbReference type="EMBL" id="CABPRZ010000036">
    <property type="protein sequence ID" value="VVE58407.1"/>
    <property type="molecule type" value="Genomic_DNA"/>
</dbReference>
<evidence type="ECO:0000256" key="3">
    <source>
        <dbReference type="SAM" id="SignalP"/>
    </source>
</evidence>
<keyword evidence="2" id="KW-0604">Photosystem II</keyword>
<evidence type="ECO:0000259" key="4">
    <source>
        <dbReference type="Pfam" id="PF14870"/>
    </source>
</evidence>
<dbReference type="GO" id="GO:0015979">
    <property type="term" value="P:photosynthesis"/>
    <property type="evidence" value="ECO:0007669"/>
    <property type="project" value="UniProtKB-KW"/>
</dbReference>
<gene>
    <name evidence="5" type="ORF">PTE30175_05235</name>
</gene>
<feature type="domain" description="Photosynthesis system II assembly factor Ycf48/Hcf136-like" evidence="4">
    <location>
        <begin position="69"/>
        <end position="234"/>
    </location>
</feature>
<dbReference type="RefSeq" id="WP_150699963.1">
    <property type="nucleotide sequence ID" value="NZ_CABPRZ010000036.1"/>
</dbReference>
<dbReference type="PANTHER" id="PTHR47199">
    <property type="entry name" value="PHOTOSYSTEM II STABILITY/ASSEMBLY FACTOR HCF136, CHLOROPLASTIC"/>
    <property type="match status" value="1"/>
</dbReference>
<dbReference type="Gene3D" id="2.130.10.10">
    <property type="entry name" value="YVTN repeat-like/Quinoprotein amine dehydrogenase"/>
    <property type="match status" value="2"/>
</dbReference>
<accession>A0A5E4ZCK7</accession>
<dbReference type="CDD" id="cd15482">
    <property type="entry name" value="Sialidase_non-viral"/>
    <property type="match status" value="1"/>
</dbReference>
<evidence type="ECO:0000256" key="2">
    <source>
        <dbReference type="ARBA" id="ARBA00023276"/>
    </source>
</evidence>
<organism evidence="5 6">
    <name type="scientific">Pandoraea terrae</name>
    <dbReference type="NCBI Taxonomy" id="1537710"/>
    <lineage>
        <taxon>Bacteria</taxon>
        <taxon>Pseudomonadati</taxon>
        <taxon>Pseudomonadota</taxon>
        <taxon>Betaproteobacteria</taxon>
        <taxon>Burkholderiales</taxon>
        <taxon>Burkholderiaceae</taxon>
        <taxon>Pandoraea</taxon>
    </lineage>
</organism>
<keyword evidence="1" id="KW-0602">Photosynthesis</keyword>
<dbReference type="Proteomes" id="UP000414233">
    <property type="component" value="Unassembled WGS sequence"/>
</dbReference>
<dbReference type="InterPro" id="IPR015943">
    <property type="entry name" value="WD40/YVTN_repeat-like_dom_sf"/>
</dbReference>
<dbReference type="SUPFAM" id="SSF110296">
    <property type="entry name" value="Oligoxyloglucan reducing end-specific cellobiohydrolase"/>
    <property type="match status" value="1"/>
</dbReference>
<name>A0A5E4ZCK7_9BURK</name>
<dbReference type="Pfam" id="PF14870">
    <property type="entry name" value="PSII_BNR"/>
    <property type="match status" value="1"/>
</dbReference>
<evidence type="ECO:0000313" key="5">
    <source>
        <dbReference type="EMBL" id="VVE58407.1"/>
    </source>
</evidence>
<dbReference type="PANTHER" id="PTHR47199:SF2">
    <property type="entry name" value="PHOTOSYSTEM II STABILITY_ASSEMBLY FACTOR HCF136, CHLOROPLASTIC"/>
    <property type="match status" value="1"/>
</dbReference>
<reference evidence="5 6" key="1">
    <citation type="submission" date="2019-08" db="EMBL/GenBank/DDBJ databases">
        <authorList>
            <person name="Peeters C."/>
        </authorList>
    </citation>
    <scope>NUCLEOTIDE SEQUENCE [LARGE SCALE GENOMIC DNA]</scope>
    <source>
        <strain evidence="5 6">LMG 30175</strain>
    </source>
</reference>
<sequence length="326" mass="33511">MKRLIGLAMSLAVVAAAIFAFAPRPLPAFPASSLKPDRLQINGLARAGDRLVAVGERGKILVSDDSGAHWRPADVKPDAGSTLTQVAFADARVGVAVGHDGVIVRTDDGGLHWRQVHIDEAHSDPLLSVWGAPTGEWFALGSFGALLRSHDGGRTWQPSPQTPAADRHLNAMASDARHNLMIVGEAGTVLRSTDGGAQWAAVKSPYAGSLYGVLPLTDGAWVAYGMRGNVLRSEDFGTTWERVELPAAASFFGGAQLADGRIVLVGQGGTVAVSGDGGRHFTTAPGGGAMSLSAVLPMPSAAPGATSSNVLVAGDGGLTPLALPPR</sequence>
<evidence type="ECO:0000313" key="6">
    <source>
        <dbReference type="Proteomes" id="UP000414233"/>
    </source>
</evidence>
<proteinExistence type="predicted"/>
<feature type="chain" id="PRO_5022775550" evidence="3">
    <location>
        <begin position="23"/>
        <end position="326"/>
    </location>
</feature>
<evidence type="ECO:0000256" key="1">
    <source>
        <dbReference type="ARBA" id="ARBA00022531"/>
    </source>
</evidence>